<evidence type="ECO:0000256" key="1">
    <source>
        <dbReference type="SAM" id="Phobius"/>
    </source>
</evidence>
<feature type="domain" description="Type 4 fimbrial biogenesis protein PilX N-terminal" evidence="3">
    <location>
        <begin position="12"/>
        <end position="61"/>
    </location>
</feature>
<keyword evidence="1" id="KW-0812">Transmembrane</keyword>
<evidence type="ECO:0000313" key="4">
    <source>
        <dbReference type="EMBL" id="MBD2858720.1"/>
    </source>
</evidence>
<evidence type="ECO:0000259" key="3">
    <source>
        <dbReference type="Pfam" id="PF14341"/>
    </source>
</evidence>
<reference evidence="4" key="1">
    <citation type="submission" date="2020-09" db="EMBL/GenBank/DDBJ databases">
        <authorList>
            <person name="Yoon J.-W."/>
        </authorList>
    </citation>
    <scope>NUCLEOTIDE SEQUENCE</scope>
    <source>
        <strain evidence="4">KMU-158</strain>
    </source>
</reference>
<evidence type="ECO:0000259" key="2">
    <source>
        <dbReference type="Pfam" id="PF13681"/>
    </source>
</evidence>
<protein>
    <recommendedName>
        <fullName evidence="6">Type IV pilus assembly protein PilX</fullName>
    </recommendedName>
</protein>
<comment type="caution">
    <text evidence="4">The sequence shown here is derived from an EMBL/GenBank/DDBJ whole genome shotgun (WGS) entry which is preliminary data.</text>
</comment>
<keyword evidence="1" id="KW-1133">Transmembrane helix</keyword>
<accession>A0A927BZZ8</accession>
<keyword evidence="5" id="KW-1185">Reference proteome</keyword>
<sequence>MIVERPSQLQNGMALLVCLVLMLIITIIASEAMQSATLQERMAGNAKETNLAFQAAEAALRDAELVLDGNTVGPFDGSNGMYESCAGGSQSRSGCSSPDWKDYHSEGWQAMNNFNENAAKQPEFIIQRMAADQVHNEVLDADMAIPGVGYYRIIARGFGASDRSMVVLSTTYRREE</sequence>
<proteinExistence type="predicted"/>
<dbReference type="Proteomes" id="UP000610558">
    <property type="component" value="Unassembled WGS sequence"/>
</dbReference>
<dbReference type="AlphaFoldDB" id="A0A927BZZ8"/>
<dbReference type="InterPro" id="IPR025205">
    <property type="entry name" value="PilX/PilW_C"/>
</dbReference>
<dbReference type="RefSeq" id="WP_190763853.1">
    <property type="nucleotide sequence ID" value="NZ_JACXLD010000003.1"/>
</dbReference>
<feature type="domain" description="PilX/PilW C-terminal" evidence="2">
    <location>
        <begin position="95"/>
        <end position="174"/>
    </location>
</feature>
<evidence type="ECO:0000313" key="5">
    <source>
        <dbReference type="Proteomes" id="UP000610558"/>
    </source>
</evidence>
<keyword evidence="1" id="KW-0472">Membrane</keyword>
<evidence type="ECO:0008006" key="6">
    <source>
        <dbReference type="Google" id="ProtNLM"/>
    </source>
</evidence>
<dbReference type="Pfam" id="PF13681">
    <property type="entry name" value="PilX"/>
    <property type="match status" value="1"/>
</dbReference>
<dbReference type="InterPro" id="IPR025746">
    <property type="entry name" value="PilX_N_dom"/>
</dbReference>
<feature type="transmembrane region" description="Helical" evidence="1">
    <location>
        <begin position="12"/>
        <end position="32"/>
    </location>
</feature>
<organism evidence="4 5">
    <name type="scientific">Spongiibacter pelagi</name>
    <dbReference type="NCBI Taxonomy" id="2760804"/>
    <lineage>
        <taxon>Bacteria</taxon>
        <taxon>Pseudomonadati</taxon>
        <taxon>Pseudomonadota</taxon>
        <taxon>Gammaproteobacteria</taxon>
        <taxon>Cellvibrionales</taxon>
        <taxon>Spongiibacteraceae</taxon>
        <taxon>Spongiibacter</taxon>
    </lineage>
</organism>
<name>A0A927BZZ8_9GAMM</name>
<gene>
    <name evidence="4" type="ORF">IB286_06815</name>
</gene>
<dbReference type="EMBL" id="JACXLD010000003">
    <property type="protein sequence ID" value="MBD2858720.1"/>
    <property type="molecule type" value="Genomic_DNA"/>
</dbReference>
<dbReference type="Pfam" id="PF14341">
    <property type="entry name" value="PilX_N"/>
    <property type="match status" value="1"/>
</dbReference>